<evidence type="ECO:0000256" key="1">
    <source>
        <dbReference type="SAM" id="Phobius"/>
    </source>
</evidence>
<dbReference type="GeneID" id="101505701"/>
<reference evidence="2" key="1">
    <citation type="journal article" date="2013" name="Nat. Biotechnol.">
        <title>Draft genome sequence of chickpea (Cicer arietinum) provides a resource for trait improvement.</title>
        <authorList>
            <person name="Varshney R.K."/>
            <person name="Song C."/>
            <person name="Saxena R.K."/>
            <person name="Azam S."/>
            <person name="Yu S."/>
            <person name="Sharpe A.G."/>
            <person name="Cannon S."/>
            <person name="Baek J."/>
            <person name="Rosen B.D."/>
            <person name="Tar'an B."/>
            <person name="Millan T."/>
            <person name="Zhang X."/>
            <person name="Ramsay L.D."/>
            <person name="Iwata A."/>
            <person name="Wang Y."/>
            <person name="Nelson W."/>
            <person name="Farmer A.D."/>
            <person name="Gaur P.M."/>
            <person name="Soderlund C."/>
            <person name="Penmetsa R.V."/>
            <person name="Xu C."/>
            <person name="Bharti A.K."/>
            <person name="He W."/>
            <person name="Winter P."/>
            <person name="Zhao S."/>
            <person name="Hane J.K."/>
            <person name="Carrasquilla-Garcia N."/>
            <person name="Condie J.A."/>
            <person name="Upadhyaya H.D."/>
            <person name="Luo M.C."/>
            <person name="Thudi M."/>
            <person name="Gowda C.L."/>
            <person name="Singh N.P."/>
            <person name="Lichtenzveig J."/>
            <person name="Gali K.K."/>
            <person name="Rubio J."/>
            <person name="Nadarajan N."/>
            <person name="Dolezel J."/>
            <person name="Bansal K.C."/>
            <person name="Xu X."/>
            <person name="Edwards D."/>
            <person name="Zhang G."/>
            <person name="Kahl G."/>
            <person name="Gil J."/>
            <person name="Singh K.B."/>
            <person name="Datta S.K."/>
            <person name="Jackson S.A."/>
            <person name="Wang J."/>
            <person name="Cook D.R."/>
        </authorList>
    </citation>
    <scope>NUCLEOTIDE SEQUENCE [LARGE SCALE GENOMIC DNA]</scope>
    <source>
        <strain evidence="2">cv. CDC Frontier</strain>
    </source>
</reference>
<dbReference type="RefSeq" id="XP_004506904.1">
    <property type="nucleotide sequence ID" value="XM_004506847.3"/>
</dbReference>
<proteinExistence type="predicted"/>
<dbReference type="OrthoDB" id="2016444at2759"/>
<name>A0A1S2YM84_CICAR</name>
<accession>A0A1S2YM84</accession>
<feature type="transmembrane region" description="Helical" evidence="1">
    <location>
        <begin position="158"/>
        <end position="175"/>
    </location>
</feature>
<keyword evidence="1" id="KW-1133">Transmembrane helix</keyword>
<gene>
    <name evidence="3" type="primary">LOC101505701</name>
</gene>
<dbReference type="PANTHER" id="PTHR35288">
    <property type="entry name" value="TAIL FIBER"/>
    <property type="match status" value="1"/>
</dbReference>
<keyword evidence="1" id="KW-0812">Transmembrane</keyword>
<feature type="transmembrane region" description="Helical" evidence="1">
    <location>
        <begin position="129"/>
        <end position="146"/>
    </location>
</feature>
<organism evidence="2 3">
    <name type="scientific">Cicer arietinum</name>
    <name type="common">Chickpea</name>
    <name type="synonym">Garbanzo</name>
    <dbReference type="NCBI Taxonomy" id="3827"/>
    <lineage>
        <taxon>Eukaryota</taxon>
        <taxon>Viridiplantae</taxon>
        <taxon>Streptophyta</taxon>
        <taxon>Embryophyta</taxon>
        <taxon>Tracheophyta</taxon>
        <taxon>Spermatophyta</taxon>
        <taxon>Magnoliopsida</taxon>
        <taxon>eudicotyledons</taxon>
        <taxon>Gunneridae</taxon>
        <taxon>Pentapetalae</taxon>
        <taxon>rosids</taxon>
        <taxon>fabids</taxon>
        <taxon>Fabales</taxon>
        <taxon>Fabaceae</taxon>
        <taxon>Papilionoideae</taxon>
        <taxon>50 kb inversion clade</taxon>
        <taxon>NPAAA clade</taxon>
        <taxon>Hologalegina</taxon>
        <taxon>IRL clade</taxon>
        <taxon>Cicereae</taxon>
        <taxon>Cicer</taxon>
    </lineage>
</organism>
<feature type="transmembrane region" description="Helical" evidence="1">
    <location>
        <begin position="7"/>
        <end position="27"/>
    </location>
</feature>
<evidence type="ECO:0000313" key="2">
    <source>
        <dbReference type="Proteomes" id="UP000087171"/>
    </source>
</evidence>
<protein>
    <submittedName>
        <fullName evidence="3">Uncharacterized protein LOC101505701 isoform X1</fullName>
    </submittedName>
</protein>
<dbReference type="PaxDb" id="3827-XP_004506904.1"/>
<dbReference type="PANTHER" id="PTHR35288:SF2">
    <property type="entry name" value="TRANSMEMBRANE PROTEIN"/>
    <property type="match status" value="1"/>
</dbReference>
<keyword evidence="2" id="KW-1185">Reference proteome</keyword>
<reference evidence="3" key="2">
    <citation type="submission" date="2025-08" db="UniProtKB">
        <authorList>
            <consortium name="RefSeq"/>
        </authorList>
    </citation>
    <scope>IDENTIFICATION</scope>
    <source>
        <tissue evidence="3">Etiolated seedlings</tissue>
    </source>
</reference>
<dbReference type="KEGG" id="cam:101505701"/>
<keyword evidence="1" id="KW-0472">Membrane</keyword>
<dbReference type="AlphaFoldDB" id="A0A1S2YM84"/>
<dbReference type="STRING" id="3827.A0A1S2YM84"/>
<dbReference type="Proteomes" id="UP000087171">
    <property type="component" value="Chromosome Ca6"/>
</dbReference>
<evidence type="ECO:0000313" key="3">
    <source>
        <dbReference type="RefSeq" id="XP_004506904.1"/>
    </source>
</evidence>
<sequence length="197" mass="21845">MASSKQLANLISTIAFSTYFIFIIFQVPLFSVPCRMGICKTPLELTSSLLIGSDVFPHFIVKTLLYPGAFAKAIFTQKTIPSYRNLLNLYDFNSRTISAASELQRLEVLAGSYLCVGGAILGLMKPGRITLFGILLVIWGLIRILVLGKSGFSHANGVRIYPTIFIALVSAFFSIRKDVRKIIHTFNLKHVGKAKHF</sequence>